<dbReference type="RefSeq" id="WP_050724924.1">
    <property type="nucleotide sequence ID" value="NZ_CP012332.1"/>
</dbReference>
<gene>
    <name evidence="3" type="ORF">AKJ08_0865</name>
</gene>
<dbReference type="Gene3D" id="3.90.1150.140">
    <property type="match status" value="1"/>
</dbReference>
<evidence type="ECO:0000313" key="3">
    <source>
        <dbReference type="EMBL" id="AKU90478.1"/>
    </source>
</evidence>
<keyword evidence="4" id="KW-1185">Reference proteome</keyword>
<evidence type="ECO:0000259" key="1">
    <source>
        <dbReference type="Pfam" id="PF07075"/>
    </source>
</evidence>
<evidence type="ECO:0000259" key="2">
    <source>
        <dbReference type="Pfam" id="PF20732"/>
    </source>
</evidence>
<dbReference type="PANTHER" id="PTHR42915:SF1">
    <property type="entry name" value="PEPTIDOGLYCAN BETA-N-ACETYLMURAMIDASE NAMZ"/>
    <property type="match status" value="1"/>
</dbReference>
<dbReference type="Pfam" id="PF20732">
    <property type="entry name" value="NamZ_C"/>
    <property type="match status" value="1"/>
</dbReference>
<dbReference type="STRING" id="1391653.AKJ08_0865"/>
<sequence length="393" mass="43561">MATRTGLDVCVEDGFSKLRGLRVGAICNPTSVDRSFVHLADRLAAAPGVTLAALFGPEHGIRGTAQYMVQVDERRDERTGVEVHSLYGPTFDSLSPTPAMLVGLDALVFDIQDVGSRYYTYVYTMALAMRAAGRAGLKFFVLDRPNPIGGLLVEGGPVRERYRSFVGLYDLPTRHGMTAGELARLFNERHERAERCELEVIRCEGWDRRSEWDATGLPFVPPSPNMPTVDTARVYPGMCLFEGTNVSEGRGTTRPFELWGAPFLDPYALASRLEAERLPGVAFRPCWFEPTFEKHARTACGGVMIHVTDRDAFLSVRTGIACLRAARALGGDAFRWRTTEYEFRSDVPAVDLLAGDDAIREGIDAGRSLDELTSGWAPYLASFLPERERHLLY</sequence>
<evidence type="ECO:0008006" key="5">
    <source>
        <dbReference type="Google" id="ProtNLM"/>
    </source>
</evidence>
<dbReference type="PATRIC" id="fig|1391653.3.peg.888"/>
<protein>
    <recommendedName>
        <fullName evidence="5">DUF1343 domain-containing protein</fullName>
    </recommendedName>
</protein>
<evidence type="ECO:0000313" key="4">
    <source>
        <dbReference type="Proteomes" id="UP000055590"/>
    </source>
</evidence>
<dbReference type="EMBL" id="CP012332">
    <property type="protein sequence ID" value="AKU90478.1"/>
    <property type="molecule type" value="Genomic_DNA"/>
</dbReference>
<feature type="domain" description="Peptidoglycan beta-N-acetylmuramidase NamZ C-terminal" evidence="2">
    <location>
        <begin position="234"/>
        <end position="393"/>
    </location>
</feature>
<accession>A0A0K1PAB4</accession>
<dbReference type="InterPro" id="IPR048502">
    <property type="entry name" value="NamZ_N"/>
</dbReference>
<name>A0A0K1PAB4_9BACT</name>
<feature type="domain" description="Peptidoglycan beta-N-acetylmuramidase NamZ N-terminal" evidence="1">
    <location>
        <begin position="23"/>
        <end position="229"/>
    </location>
</feature>
<organism evidence="3 4">
    <name type="scientific">Vulgatibacter incomptus</name>
    <dbReference type="NCBI Taxonomy" id="1391653"/>
    <lineage>
        <taxon>Bacteria</taxon>
        <taxon>Pseudomonadati</taxon>
        <taxon>Myxococcota</taxon>
        <taxon>Myxococcia</taxon>
        <taxon>Myxococcales</taxon>
        <taxon>Cystobacterineae</taxon>
        <taxon>Vulgatibacteraceae</taxon>
        <taxon>Vulgatibacter</taxon>
    </lineage>
</organism>
<proteinExistence type="predicted"/>
<dbReference type="Pfam" id="PF07075">
    <property type="entry name" value="NamZ_N"/>
    <property type="match status" value="1"/>
</dbReference>
<dbReference type="InterPro" id="IPR008302">
    <property type="entry name" value="NamZ"/>
</dbReference>
<dbReference type="InterPro" id="IPR048503">
    <property type="entry name" value="NamZ_C"/>
</dbReference>
<dbReference type="AlphaFoldDB" id="A0A0K1PAB4"/>
<dbReference type="Proteomes" id="UP000055590">
    <property type="component" value="Chromosome"/>
</dbReference>
<dbReference type="PIRSF" id="PIRSF016719">
    <property type="entry name" value="UCP016719"/>
    <property type="match status" value="1"/>
</dbReference>
<dbReference type="PANTHER" id="PTHR42915">
    <property type="entry name" value="HYPOTHETICAL 460 KDA PROTEIN IN FEUA-SIGW INTERGENIC REGION [PRECURSOR]"/>
    <property type="match status" value="1"/>
</dbReference>
<dbReference type="Gene3D" id="3.40.50.12170">
    <property type="entry name" value="Uncharacterised protein PF07075, DUF1343"/>
    <property type="match status" value="1"/>
</dbReference>
<dbReference type="GO" id="GO:0033922">
    <property type="term" value="F:peptidoglycan beta-N-acetylmuramidase activity"/>
    <property type="evidence" value="ECO:0007669"/>
    <property type="project" value="InterPro"/>
</dbReference>
<reference evidence="3 4" key="1">
    <citation type="submission" date="2015-08" db="EMBL/GenBank/DDBJ databases">
        <authorList>
            <person name="Babu N.S."/>
            <person name="Beckwith C.J."/>
            <person name="Beseler K.G."/>
            <person name="Brison A."/>
            <person name="Carone J.V."/>
            <person name="Caskin T.P."/>
            <person name="Diamond M."/>
            <person name="Durham M.E."/>
            <person name="Foxe J.M."/>
            <person name="Go M."/>
            <person name="Henderson B.A."/>
            <person name="Jones I.B."/>
            <person name="McGettigan J.A."/>
            <person name="Micheletti S.J."/>
            <person name="Nasrallah M.E."/>
            <person name="Ortiz D."/>
            <person name="Piller C.R."/>
            <person name="Privatt S.R."/>
            <person name="Schneider S.L."/>
            <person name="Sharp S."/>
            <person name="Smith T.C."/>
            <person name="Stanton J.D."/>
            <person name="Ullery H.E."/>
            <person name="Wilson R.J."/>
            <person name="Serrano M.G."/>
            <person name="Buck G."/>
            <person name="Lee V."/>
            <person name="Wang Y."/>
            <person name="Carvalho R."/>
            <person name="Voegtly L."/>
            <person name="Shi R."/>
            <person name="Duckworth R."/>
            <person name="Johnson A."/>
            <person name="Loviza R."/>
            <person name="Walstead R."/>
            <person name="Shah Z."/>
            <person name="Kiflezghi M."/>
            <person name="Wade K."/>
            <person name="Ball S.L."/>
            <person name="Bradley K.W."/>
            <person name="Asai D.J."/>
            <person name="Bowman C.A."/>
            <person name="Russell D.A."/>
            <person name="Pope W.H."/>
            <person name="Jacobs-Sera D."/>
            <person name="Hendrix R.W."/>
            <person name="Hatfull G.F."/>
        </authorList>
    </citation>
    <scope>NUCLEOTIDE SEQUENCE [LARGE SCALE GENOMIC DNA]</scope>
    <source>
        <strain evidence="3 4">DSM 27710</strain>
    </source>
</reference>
<dbReference type="OrthoDB" id="5705574at2"/>
<dbReference type="KEGG" id="vin:AKJ08_0865"/>